<proteinExistence type="predicted"/>
<evidence type="ECO:0000313" key="5">
    <source>
        <dbReference type="EMBL" id="MBM7557628.1"/>
    </source>
</evidence>
<dbReference type="InterPro" id="IPR001876">
    <property type="entry name" value="Znf_RanBP2"/>
</dbReference>
<gene>
    <name evidence="5" type="ORF">JOC47_002494</name>
</gene>
<name>A0A938XU77_9FIRM</name>
<evidence type="ECO:0000313" key="6">
    <source>
        <dbReference type="Proteomes" id="UP000774000"/>
    </source>
</evidence>
<keyword evidence="1" id="KW-0479">Metal-binding</keyword>
<protein>
    <recommendedName>
        <fullName evidence="4">RanBP2-type domain-containing protein</fullName>
    </recommendedName>
</protein>
<evidence type="ECO:0000259" key="4">
    <source>
        <dbReference type="PROSITE" id="PS50199"/>
    </source>
</evidence>
<keyword evidence="2" id="KW-0863">Zinc-finger</keyword>
<feature type="domain" description="RanBP2-type" evidence="4">
    <location>
        <begin position="9"/>
        <end position="43"/>
    </location>
</feature>
<dbReference type="GO" id="GO:0008270">
    <property type="term" value="F:zinc ion binding"/>
    <property type="evidence" value="ECO:0007669"/>
    <property type="project" value="UniProtKB-KW"/>
</dbReference>
<evidence type="ECO:0000256" key="3">
    <source>
        <dbReference type="ARBA" id="ARBA00022833"/>
    </source>
</evidence>
<evidence type="ECO:0000256" key="2">
    <source>
        <dbReference type="ARBA" id="ARBA00022771"/>
    </source>
</evidence>
<keyword evidence="3" id="KW-0862">Zinc</keyword>
<reference evidence="5" key="1">
    <citation type="submission" date="2021-01" db="EMBL/GenBank/DDBJ databases">
        <title>Genomic Encyclopedia of Type Strains, Phase IV (KMG-IV): sequencing the most valuable type-strain genomes for metagenomic binning, comparative biology and taxonomic classification.</title>
        <authorList>
            <person name="Goeker M."/>
        </authorList>
    </citation>
    <scope>NUCLEOTIDE SEQUENCE</scope>
    <source>
        <strain evidence="5">DSM 23230</strain>
    </source>
</reference>
<comment type="caution">
    <text evidence="5">The sequence shown here is derived from an EMBL/GenBank/DDBJ whole genome shotgun (WGS) entry which is preliminary data.</text>
</comment>
<dbReference type="PROSITE" id="PS01358">
    <property type="entry name" value="ZF_RANBP2_1"/>
    <property type="match status" value="1"/>
</dbReference>
<evidence type="ECO:0000256" key="1">
    <source>
        <dbReference type="ARBA" id="ARBA00022723"/>
    </source>
</evidence>
<organism evidence="5 6">
    <name type="scientific">Halanaerobacter jeridensis</name>
    <dbReference type="NCBI Taxonomy" id="706427"/>
    <lineage>
        <taxon>Bacteria</taxon>
        <taxon>Bacillati</taxon>
        <taxon>Bacillota</taxon>
        <taxon>Clostridia</taxon>
        <taxon>Halanaerobiales</taxon>
        <taxon>Halobacteroidaceae</taxon>
        <taxon>Halanaerobacter</taxon>
    </lineage>
</organism>
<dbReference type="PROSITE" id="PS50199">
    <property type="entry name" value="ZF_RANBP2_2"/>
    <property type="match status" value="1"/>
</dbReference>
<dbReference type="Proteomes" id="UP000774000">
    <property type="component" value="Unassembled WGS sequence"/>
</dbReference>
<dbReference type="AlphaFoldDB" id="A0A938XU77"/>
<keyword evidence="6" id="KW-1185">Reference proteome</keyword>
<dbReference type="RefSeq" id="WP_204702371.1">
    <property type="nucleotide sequence ID" value="NZ_JAFBDQ010000014.1"/>
</dbReference>
<sequence>MGTKQKYYPDGFGGPPRWQCCKCGAMNKGGRNSCSSCSHSRCSSCK</sequence>
<dbReference type="EMBL" id="JAFBDQ010000014">
    <property type="protein sequence ID" value="MBM7557628.1"/>
    <property type="molecule type" value="Genomic_DNA"/>
</dbReference>
<accession>A0A938XU77</accession>